<dbReference type="EMBL" id="CP119326">
    <property type="protein sequence ID" value="WEK41439.1"/>
    <property type="molecule type" value="Genomic_DNA"/>
</dbReference>
<dbReference type="Pfam" id="PF00903">
    <property type="entry name" value="Glyoxalase"/>
    <property type="match status" value="1"/>
</dbReference>
<dbReference type="PANTHER" id="PTHR36503">
    <property type="entry name" value="BLR2520 PROTEIN"/>
    <property type="match status" value="1"/>
</dbReference>
<reference evidence="2" key="1">
    <citation type="submission" date="2023-03" db="EMBL/GenBank/DDBJ databases">
        <title>Andean soil-derived lignocellulolytic bacterial consortium as a source of novel taxa and putative plastic-active enzymes.</title>
        <authorList>
            <person name="Diaz-Garcia L."/>
            <person name="Chuvochina M."/>
            <person name="Feuerriegel G."/>
            <person name="Bunk B."/>
            <person name="Sproer C."/>
            <person name="Streit W.R."/>
            <person name="Rodriguez L.M."/>
            <person name="Overmann J."/>
            <person name="Jimenez D.J."/>
        </authorList>
    </citation>
    <scope>NUCLEOTIDE SEQUENCE</scope>
    <source>
        <strain evidence="2">MAG 833</strain>
    </source>
</reference>
<evidence type="ECO:0000259" key="1">
    <source>
        <dbReference type="Pfam" id="PF00903"/>
    </source>
</evidence>
<organism evidence="2 3">
    <name type="scientific">Candidatus Brevundimonas colombiensis</name>
    <dbReference type="NCBI Taxonomy" id="3121376"/>
    <lineage>
        <taxon>Bacteria</taxon>
        <taxon>Pseudomonadati</taxon>
        <taxon>Pseudomonadota</taxon>
        <taxon>Alphaproteobacteria</taxon>
        <taxon>Caulobacterales</taxon>
        <taxon>Caulobacteraceae</taxon>
        <taxon>Brevundimonas</taxon>
    </lineage>
</organism>
<dbReference type="SUPFAM" id="SSF54593">
    <property type="entry name" value="Glyoxalase/Bleomycin resistance protein/Dihydroxybiphenyl dioxygenase"/>
    <property type="match status" value="1"/>
</dbReference>
<dbReference type="InterPro" id="IPR004360">
    <property type="entry name" value="Glyas_Fos-R_dOase_dom"/>
</dbReference>
<dbReference type="CDD" id="cd09012">
    <property type="entry name" value="VOC_like"/>
    <property type="match status" value="1"/>
</dbReference>
<dbReference type="InterPro" id="IPR029068">
    <property type="entry name" value="Glyas_Bleomycin-R_OHBP_Dase"/>
</dbReference>
<dbReference type="Gene3D" id="3.10.180.10">
    <property type="entry name" value="2,3-Dihydroxybiphenyl 1,2-Dioxygenase, domain 1"/>
    <property type="match status" value="1"/>
</dbReference>
<sequence>MPQLIFINLPVADLPKSIAFYEAVGAARNPMFSDETAACMVVSDVIHVMLLTHDKWRTFTDRQIPDAHASAQVLLCLSQDSRAAVDAVVTQAGPAGGRVDPNPTQDYGFMYGRSYADPDGHIWEVMWMDAAAVAAGPEAFAADAGVS</sequence>
<name>A0AAJ5X1S5_9CAUL</name>
<protein>
    <submittedName>
        <fullName evidence="2">VOC family protein</fullName>
    </submittedName>
</protein>
<evidence type="ECO:0000313" key="3">
    <source>
        <dbReference type="Proteomes" id="UP001213664"/>
    </source>
</evidence>
<dbReference type="Proteomes" id="UP001213664">
    <property type="component" value="Chromosome"/>
</dbReference>
<evidence type="ECO:0000313" key="2">
    <source>
        <dbReference type="EMBL" id="WEK41439.1"/>
    </source>
</evidence>
<dbReference type="AlphaFoldDB" id="A0AAJ5X1S5"/>
<gene>
    <name evidence="2" type="ORF">P0Y50_07480</name>
</gene>
<dbReference type="PANTHER" id="PTHR36503:SF2">
    <property type="entry name" value="BLR2408 PROTEIN"/>
    <property type="match status" value="1"/>
</dbReference>
<proteinExistence type="predicted"/>
<accession>A0AAJ5X1S5</accession>
<feature type="domain" description="Glyoxalase/fosfomycin resistance/dioxygenase" evidence="1">
    <location>
        <begin position="7"/>
        <end position="125"/>
    </location>
</feature>